<dbReference type="RefSeq" id="WP_208239114.1">
    <property type="nucleotide sequence ID" value="NZ_JAGEPF010000005.1"/>
</dbReference>
<reference evidence="2 3" key="1">
    <citation type="submission" date="2021-03" db="EMBL/GenBank/DDBJ databases">
        <title>Actinomadura violae sp. nov., isolated from lichen in Thailand.</title>
        <authorList>
            <person name="Kanchanasin P."/>
            <person name="Saeng-In P."/>
            <person name="Phongsopitanun W."/>
            <person name="Yuki M."/>
            <person name="Kudo T."/>
            <person name="Ohkuma M."/>
            <person name="Tanasupawat S."/>
        </authorList>
    </citation>
    <scope>NUCLEOTIDE SEQUENCE [LARGE SCALE GENOMIC DNA]</scope>
    <source>
        <strain evidence="2 3">LCR2-06</strain>
    </source>
</reference>
<keyword evidence="1" id="KW-0812">Transmembrane</keyword>
<evidence type="ECO:0000256" key="1">
    <source>
        <dbReference type="SAM" id="Phobius"/>
    </source>
</evidence>
<feature type="transmembrane region" description="Helical" evidence="1">
    <location>
        <begin position="112"/>
        <end position="136"/>
    </location>
</feature>
<keyword evidence="3" id="KW-1185">Reference proteome</keyword>
<keyword evidence="1" id="KW-1133">Transmembrane helix</keyword>
<keyword evidence="1" id="KW-0472">Membrane</keyword>
<dbReference type="Pfam" id="PF14079">
    <property type="entry name" value="DUF4260"/>
    <property type="match status" value="1"/>
</dbReference>
<evidence type="ECO:0000313" key="2">
    <source>
        <dbReference type="EMBL" id="MBO2457775.1"/>
    </source>
</evidence>
<proteinExistence type="predicted"/>
<name>A0ABS3RM10_9ACTN</name>
<dbReference type="Proteomes" id="UP000680206">
    <property type="component" value="Unassembled WGS sequence"/>
</dbReference>
<protein>
    <submittedName>
        <fullName evidence="2">DUF4260 family protein</fullName>
    </submittedName>
</protein>
<comment type="caution">
    <text evidence="2">The sequence shown here is derived from an EMBL/GenBank/DDBJ whole genome shotgun (WGS) entry which is preliminary data.</text>
</comment>
<feature type="transmembrane region" description="Helical" evidence="1">
    <location>
        <begin position="90"/>
        <end position="106"/>
    </location>
</feature>
<evidence type="ECO:0000313" key="3">
    <source>
        <dbReference type="Proteomes" id="UP000680206"/>
    </source>
</evidence>
<feature type="transmembrane region" description="Helical" evidence="1">
    <location>
        <begin position="48"/>
        <end position="69"/>
    </location>
</feature>
<accession>A0ABS3RM10</accession>
<gene>
    <name evidence="2" type="ORF">J4709_09325</name>
</gene>
<organism evidence="2 3">
    <name type="scientific">Actinomadura violacea</name>
    <dbReference type="NCBI Taxonomy" id="2819934"/>
    <lineage>
        <taxon>Bacteria</taxon>
        <taxon>Bacillati</taxon>
        <taxon>Actinomycetota</taxon>
        <taxon>Actinomycetes</taxon>
        <taxon>Streptosporangiales</taxon>
        <taxon>Thermomonosporaceae</taxon>
        <taxon>Actinomadura</taxon>
    </lineage>
</organism>
<dbReference type="EMBL" id="JAGEPF010000005">
    <property type="protein sequence ID" value="MBO2457775.1"/>
    <property type="molecule type" value="Genomic_DNA"/>
</dbReference>
<dbReference type="InterPro" id="IPR025356">
    <property type="entry name" value="DUF4260"/>
</dbReference>
<sequence>MSTVTAPAARETAARKHLALTAVRRGAWAANGLFWSAFAVLEGVNHGWLAGLVAGAFFIAPDLTFLAGVRDARTVEPGQLPARAVPYYNAAHRALVPLALMVLYTVTPPMQWAPLFAGLCGWMAHISIDRAVGYGLRTKDGFQRG</sequence>